<organism evidence="2 3">
    <name type="scientific">Cuscuta europaea</name>
    <name type="common">European dodder</name>
    <dbReference type="NCBI Taxonomy" id="41803"/>
    <lineage>
        <taxon>Eukaryota</taxon>
        <taxon>Viridiplantae</taxon>
        <taxon>Streptophyta</taxon>
        <taxon>Embryophyta</taxon>
        <taxon>Tracheophyta</taxon>
        <taxon>Spermatophyta</taxon>
        <taxon>Magnoliopsida</taxon>
        <taxon>eudicotyledons</taxon>
        <taxon>Gunneridae</taxon>
        <taxon>Pentapetalae</taxon>
        <taxon>asterids</taxon>
        <taxon>lamiids</taxon>
        <taxon>Solanales</taxon>
        <taxon>Convolvulaceae</taxon>
        <taxon>Cuscuteae</taxon>
        <taxon>Cuscuta</taxon>
        <taxon>Cuscuta subgen. Cuscuta</taxon>
    </lineage>
</organism>
<comment type="caution">
    <text evidence="2">The sequence shown here is derived from an EMBL/GenBank/DDBJ whole genome shotgun (WGS) entry which is preliminary data.</text>
</comment>
<dbReference type="PANTHER" id="PTHR13621:SF2">
    <property type="entry name" value="PROLINE-RICH PROTEIN PRCC"/>
    <property type="match status" value="1"/>
</dbReference>
<dbReference type="OrthoDB" id="206969at2759"/>
<keyword evidence="3" id="KW-1185">Reference proteome</keyword>
<gene>
    <name evidence="2" type="ORF">CEURO_LOCUS5520</name>
</gene>
<feature type="region of interest" description="Disordered" evidence="1">
    <location>
        <begin position="1"/>
        <end position="35"/>
    </location>
</feature>
<sequence>MKDRPREDQSKLTGIAFGPSYQPASTKGKPSKLLKRKHQISSLYFDMRQKESELAERRSRGMLTKAQTQGKYGW</sequence>
<feature type="compositionally biased region" description="Basic and acidic residues" evidence="1">
    <location>
        <begin position="1"/>
        <end position="10"/>
    </location>
</feature>
<evidence type="ECO:0000256" key="1">
    <source>
        <dbReference type="SAM" id="MobiDB-lite"/>
    </source>
</evidence>
<reference evidence="2" key="1">
    <citation type="submission" date="2022-07" db="EMBL/GenBank/DDBJ databases">
        <authorList>
            <person name="Macas J."/>
            <person name="Novak P."/>
            <person name="Neumann P."/>
        </authorList>
    </citation>
    <scope>NUCLEOTIDE SEQUENCE</scope>
</reference>
<dbReference type="GO" id="GO:0005634">
    <property type="term" value="C:nucleus"/>
    <property type="evidence" value="ECO:0007669"/>
    <property type="project" value="TreeGrafter"/>
</dbReference>
<dbReference type="InterPro" id="IPR018800">
    <property type="entry name" value="PRCC"/>
</dbReference>
<dbReference type="PANTHER" id="PTHR13621">
    <property type="entry name" value="PROLINE-RICH PROTEIN PRCC"/>
    <property type="match status" value="1"/>
</dbReference>
<feature type="region of interest" description="Disordered" evidence="1">
    <location>
        <begin position="55"/>
        <end position="74"/>
    </location>
</feature>
<dbReference type="EMBL" id="CAMAPE010000009">
    <property type="protein sequence ID" value="CAH9075189.1"/>
    <property type="molecule type" value="Genomic_DNA"/>
</dbReference>
<evidence type="ECO:0000313" key="2">
    <source>
        <dbReference type="EMBL" id="CAH9075189.1"/>
    </source>
</evidence>
<feature type="compositionally biased region" description="Polar residues" evidence="1">
    <location>
        <begin position="65"/>
        <end position="74"/>
    </location>
</feature>
<evidence type="ECO:0000313" key="3">
    <source>
        <dbReference type="Proteomes" id="UP001152484"/>
    </source>
</evidence>
<dbReference type="Pfam" id="PF10253">
    <property type="entry name" value="PRCC"/>
    <property type="match status" value="1"/>
</dbReference>
<protein>
    <submittedName>
        <fullName evidence="2">Uncharacterized protein</fullName>
    </submittedName>
</protein>
<accession>A0A9P0YU18</accession>
<dbReference type="AlphaFoldDB" id="A0A9P0YU18"/>
<name>A0A9P0YU18_CUSEU</name>
<dbReference type="Proteomes" id="UP001152484">
    <property type="component" value="Unassembled WGS sequence"/>
</dbReference>
<proteinExistence type="predicted"/>